<organism evidence="2 3">
    <name type="scientific">Candidatus Kaiserbacteria bacterium GW2011_GWA2_58_9</name>
    <dbReference type="NCBI Taxonomy" id="1618672"/>
    <lineage>
        <taxon>Bacteria</taxon>
        <taxon>Candidatus Kaiseribacteriota</taxon>
    </lineage>
</organism>
<accession>A0A0G2AWS3</accession>
<reference evidence="2 3" key="1">
    <citation type="journal article" date="2015" name="Nature">
        <title>rRNA introns, odd ribosomes, and small enigmatic genomes across a large radiation of phyla.</title>
        <authorList>
            <person name="Brown C.T."/>
            <person name="Hug L.A."/>
            <person name="Thomas B.C."/>
            <person name="Sharon I."/>
            <person name="Castelle C.J."/>
            <person name="Singh A."/>
            <person name="Wilkins M.J."/>
            <person name="Williams K.H."/>
            <person name="Banfield J.F."/>
        </authorList>
    </citation>
    <scope>NUCLEOTIDE SEQUENCE [LARGE SCALE GENOMIC DNA]</scope>
</reference>
<evidence type="ECO:0000313" key="3">
    <source>
        <dbReference type="Proteomes" id="UP000034789"/>
    </source>
</evidence>
<feature type="transmembrane region" description="Helical" evidence="1">
    <location>
        <begin position="46"/>
        <end position="69"/>
    </location>
</feature>
<feature type="transmembrane region" description="Helical" evidence="1">
    <location>
        <begin position="75"/>
        <end position="97"/>
    </location>
</feature>
<gene>
    <name evidence="2" type="ORF">UY98_C0034G0005</name>
</gene>
<sequence length="133" mass="14624">MITTTFIIATVAYIVFNFAFAFVWNLGIFKKQYETLTGETAREKPIIPLGFLAIVIQALALSTLFALFYSGTNPITGGLFFGLLLGSYSIVYGAFVVPAKFNIEPVWQYAVLELAYGVLHFSIAGIIVAYVFS</sequence>
<keyword evidence="1" id="KW-0812">Transmembrane</keyword>
<proteinExistence type="predicted"/>
<protein>
    <recommendedName>
        <fullName evidence="4">DUF1761 domain-containing protein</fullName>
    </recommendedName>
</protein>
<keyword evidence="1" id="KW-0472">Membrane</keyword>
<feature type="transmembrane region" description="Helical" evidence="1">
    <location>
        <begin position="6"/>
        <end position="26"/>
    </location>
</feature>
<keyword evidence="1" id="KW-1133">Transmembrane helix</keyword>
<dbReference type="AlphaFoldDB" id="A0A0G2AWS3"/>
<dbReference type="Proteomes" id="UP000034789">
    <property type="component" value="Unassembled WGS sequence"/>
</dbReference>
<feature type="transmembrane region" description="Helical" evidence="1">
    <location>
        <begin position="109"/>
        <end position="132"/>
    </location>
</feature>
<comment type="caution">
    <text evidence="2">The sequence shown here is derived from an EMBL/GenBank/DDBJ whole genome shotgun (WGS) entry which is preliminary data.</text>
</comment>
<dbReference type="EMBL" id="LCSD01000034">
    <property type="protein sequence ID" value="KKW45972.1"/>
    <property type="molecule type" value="Genomic_DNA"/>
</dbReference>
<name>A0A0G2AWS3_9BACT</name>
<evidence type="ECO:0000256" key="1">
    <source>
        <dbReference type="SAM" id="Phobius"/>
    </source>
</evidence>
<evidence type="ECO:0000313" key="2">
    <source>
        <dbReference type="EMBL" id="KKW45972.1"/>
    </source>
</evidence>
<evidence type="ECO:0008006" key="4">
    <source>
        <dbReference type="Google" id="ProtNLM"/>
    </source>
</evidence>